<gene>
    <name evidence="5" type="ORF">QGN29_04370</name>
</gene>
<feature type="domain" description="Metallo-beta-lactamase" evidence="4">
    <location>
        <begin position="45"/>
        <end position="228"/>
    </location>
</feature>
<feature type="chain" id="PRO_5041245838" evidence="3">
    <location>
        <begin position="23"/>
        <end position="296"/>
    </location>
</feature>
<evidence type="ECO:0000256" key="1">
    <source>
        <dbReference type="ARBA" id="ARBA00005250"/>
    </source>
</evidence>
<dbReference type="EMBL" id="CP123872">
    <property type="protein sequence ID" value="WND03607.1"/>
    <property type="molecule type" value="Genomic_DNA"/>
</dbReference>
<evidence type="ECO:0000313" key="6">
    <source>
        <dbReference type="Proteomes" id="UP001268683"/>
    </source>
</evidence>
<feature type="signal peptide" evidence="3">
    <location>
        <begin position="1"/>
        <end position="22"/>
    </location>
</feature>
<evidence type="ECO:0000256" key="2">
    <source>
        <dbReference type="SAM" id="Coils"/>
    </source>
</evidence>
<evidence type="ECO:0000313" key="5">
    <source>
        <dbReference type="EMBL" id="WND03607.1"/>
    </source>
</evidence>
<dbReference type="PANTHER" id="PTHR42951">
    <property type="entry name" value="METALLO-BETA-LACTAMASE DOMAIN-CONTAINING"/>
    <property type="match status" value="1"/>
</dbReference>
<organism evidence="5 6">
    <name type="scientific">Temperatibacter marinus</name>
    <dbReference type="NCBI Taxonomy" id="1456591"/>
    <lineage>
        <taxon>Bacteria</taxon>
        <taxon>Pseudomonadati</taxon>
        <taxon>Pseudomonadota</taxon>
        <taxon>Alphaproteobacteria</taxon>
        <taxon>Kordiimonadales</taxon>
        <taxon>Temperatibacteraceae</taxon>
        <taxon>Temperatibacter</taxon>
    </lineage>
</organism>
<dbReference type="RefSeq" id="WP_310799460.1">
    <property type="nucleotide sequence ID" value="NZ_CP123872.1"/>
</dbReference>
<accession>A0AA52HAG7</accession>
<dbReference type="PANTHER" id="PTHR42951:SF4">
    <property type="entry name" value="ACYL-COENZYME A THIOESTERASE MBLAC2"/>
    <property type="match status" value="1"/>
</dbReference>
<name>A0AA52HAG7_9PROT</name>
<evidence type="ECO:0000256" key="3">
    <source>
        <dbReference type="SAM" id="SignalP"/>
    </source>
</evidence>
<dbReference type="Pfam" id="PF00753">
    <property type="entry name" value="Lactamase_B"/>
    <property type="match status" value="1"/>
</dbReference>
<evidence type="ECO:0000259" key="4">
    <source>
        <dbReference type="SMART" id="SM00849"/>
    </source>
</evidence>
<keyword evidence="3" id="KW-0732">Signal</keyword>
<reference evidence="5" key="1">
    <citation type="submission" date="2023-04" db="EMBL/GenBank/DDBJ databases">
        <title>Complete genome sequence of Temperatibacter marinus.</title>
        <authorList>
            <person name="Rong J.-C."/>
            <person name="Yi M.-L."/>
            <person name="Zhao Q."/>
        </authorList>
    </citation>
    <scope>NUCLEOTIDE SEQUENCE</scope>
    <source>
        <strain evidence="5">NBRC 110045</strain>
    </source>
</reference>
<dbReference type="SUPFAM" id="SSF56281">
    <property type="entry name" value="Metallo-hydrolase/oxidoreductase"/>
    <property type="match status" value="1"/>
</dbReference>
<dbReference type="Proteomes" id="UP001268683">
    <property type="component" value="Chromosome"/>
</dbReference>
<comment type="similarity">
    <text evidence="1">Belongs to the metallo-beta-lactamase superfamily. Class-B beta-lactamase family.</text>
</comment>
<protein>
    <submittedName>
        <fullName evidence="5">MBL fold metallo-hydrolase</fullName>
    </submittedName>
</protein>
<proteinExistence type="inferred from homology"/>
<dbReference type="InterPro" id="IPR036866">
    <property type="entry name" value="RibonucZ/Hydroxyglut_hydro"/>
</dbReference>
<dbReference type="Gene3D" id="3.60.15.10">
    <property type="entry name" value="Ribonuclease Z/Hydroxyacylglutathione hydrolase-like"/>
    <property type="match status" value="1"/>
</dbReference>
<feature type="coiled-coil region" evidence="2">
    <location>
        <begin position="237"/>
        <end position="264"/>
    </location>
</feature>
<dbReference type="SMART" id="SM00849">
    <property type="entry name" value="Lactamase_B"/>
    <property type="match status" value="1"/>
</dbReference>
<keyword evidence="2" id="KW-0175">Coiled coil</keyword>
<dbReference type="InterPro" id="IPR001279">
    <property type="entry name" value="Metallo-B-lactamas"/>
</dbReference>
<dbReference type="KEGG" id="tmk:QGN29_04370"/>
<dbReference type="InterPro" id="IPR050855">
    <property type="entry name" value="NDM-1-like"/>
</dbReference>
<sequence>MNKTFLFSAGLLSASLALPATAQQNEVTIKAQKLTDSVYVLFGQGGNIGLQFGKDGAYLIDDQFSNLSEKILAKVKEISGMTPKYVINTHYHFDHTGGNENMGKAGAIMVSHDNVRLRISKETFVKTFNARNPPTKKVGLPQVTFNEELSIHLNGEEARLYHIPNAHTDGDSIAHFKSSNVIHMGDTFFNGMYPFIDVSGGGSIHGVIKAMEKAHSLSNEATQIIPGHGQVTDKAGVKAYKEMLEVARDRIAKLKEAGKTLKEVQDANPMRDFDERYKGGGAGWNLLFMEFVYSSL</sequence>
<keyword evidence="6" id="KW-1185">Reference proteome</keyword>
<dbReference type="CDD" id="cd16282">
    <property type="entry name" value="metallo-hydrolase-like_MBL-fold"/>
    <property type="match status" value="1"/>
</dbReference>
<dbReference type="GO" id="GO:0017001">
    <property type="term" value="P:antibiotic catabolic process"/>
    <property type="evidence" value="ECO:0007669"/>
    <property type="project" value="UniProtKB-ARBA"/>
</dbReference>
<dbReference type="AlphaFoldDB" id="A0AA52HAG7"/>